<name>A0A1H4AJF9_9BACT</name>
<comment type="similarity">
    <text evidence="1 4">Belongs to the cyclophilin-type PPIase family.</text>
</comment>
<dbReference type="RefSeq" id="WP_175498337.1">
    <property type="nucleotide sequence ID" value="NZ_FNQN01000005.1"/>
</dbReference>
<dbReference type="GO" id="GO:0006457">
    <property type="term" value="P:protein folding"/>
    <property type="evidence" value="ECO:0007669"/>
    <property type="project" value="InterPro"/>
</dbReference>
<feature type="signal peptide" evidence="4">
    <location>
        <begin position="1"/>
        <end position="20"/>
    </location>
</feature>
<evidence type="ECO:0000313" key="6">
    <source>
        <dbReference type="EMBL" id="SEA35921.1"/>
    </source>
</evidence>
<dbReference type="PROSITE" id="PS00170">
    <property type="entry name" value="CSA_PPIASE_1"/>
    <property type="match status" value="1"/>
</dbReference>
<proteinExistence type="inferred from homology"/>
<dbReference type="PRINTS" id="PR00153">
    <property type="entry name" value="CSAPPISMRASE"/>
</dbReference>
<dbReference type="EC" id="5.2.1.8" evidence="4"/>
<dbReference type="InterPro" id="IPR044665">
    <property type="entry name" value="E_coli_cyclophilin_A-like"/>
</dbReference>
<gene>
    <name evidence="6" type="ORF">SAMN05660420_01863</name>
</gene>
<protein>
    <recommendedName>
        <fullName evidence="4">Peptidyl-prolyl cis-trans isomerase</fullName>
        <shortName evidence="4">PPIase</shortName>
        <ecNumber evidence="4">5.2.1.8</ecNumber>
    </recommendedName>
</protein>
<keyword evidence="2 4" id="KW-0697">Rotamase</keyword>
<dbReference type="Proteomes" id="UP000199409">
    <property type="component" value="Unassembled WGS sequence"/>
</dbReference>
<feature type="domain" description="PPIase cyclophilin-type" evidence="5">
    <location>
        <begin position="28"/>
        <end position="185"/>
    </location>
</feature>
<dbReference type="STRING" id="37625.SAMN05660420_01863"/>
<dbReference type="InterPro" id="IPR002130">
    <property type="entry name" value="Cyclophilin-type_PPIase_dom"/>
</dbReference>
<dbReference type="GO" id="GO:0003755">
    <property type="term" value="F:peptidyl-prolyl cis-trans isomerase activity"/>
    <property type="evidence" value="ECO:0007669"/>
    <property type="project" value="UniProtKB-UniRule"/>
</dbReference>
<comment type="catalytic activity">
    <reaction evidence="4">
        <text>[protein]-peptidylproline (omega=180) = [protein]-peptidylproline (omega=0)</text>
        <dbReference type="Rhea" id="RHEA:16237"/>
        <dbReference type="Rhea" id="RHEA-COMP:10747"/>
        <dbReference type="Rhea" id="RHEA-COMP:10748"/>
        <dbReference type="ChEBI" id="CHEBI:83833"/>
        <dbReference type="ChEBI" id="CHEBI:83834"/>
        <dbReference type="EC" id="5.2.1.8"/>
    </reaction>
</comment>
<reference evidence="6 7" key="1">
    <citation type="submission" date="2016-10" db="EMBL/GenBank/DDBJ databases">
        <authorList>
            <person name="de Groot N.N."/>
        </authorList>
    </citation>
    <scope>NUCLEOTIDE SEQUENCE [LARGE SCALE GENOMIC DNA]</scope>
    <source>
        <strain evidence="6 7">DSM 7343</strain>
    </source>
</reference>
<evidence type="ECO:0000256" key="4">
    <source>
        <dbReference type="RuleBase" id="RU363019"/>
    </source>
</evidence>
<dbReference type="PANTHER" id="PTHR43246">
    <property type="entry name" value="PEPTIDYL-PROLYL CIS-TRANS ISOMERASE CYP38, CHLOROPLASTIC"/>
    <property type="match status" value="1"/>
</dbReference>
<dbReference type="PROSITE" id="PS50072">
    <property type="entry name" value="CSA_PPIASE_2"/>
    <property type="match status" value="1"/>
</dbReference>
<dbReference type="EMBL" id="FNQN01000005">
    <property type="protein sequence ID" value="SEA35921.1"/>
    <property type="molecule type" value="Genomic_DNA"/>
</dbReference>
<organism evidence="6 7">
    <name type="scientific">Desulfuromusa kysingii</name>
    <dbReference type="NCBI Taxonomy" id="37625"/>
    <lineage>
        <taxon>Bacteria</taxon>
        <taxon>Pseudomonadati</taxon>
        <taxon>Thermodesulfobacteriota</taxon>
        <taxon>Desulfuromonadia</taxon>
        <taxon>Desulfuromonadales</taxon>
        <taxon>Geopsychrobacteraceae</taxon>
        <taxon>Desulfuromusa</taxon>
    </lineage>
</organism>
<dbReference type="Pfam" id="PF00160">
    <property type="entry name" value="Pro_isomerase"/>
    <property type="match status" value="1"/>
</dbReference>
<accession>A0A1H4AJF9</accession>
<keyword evidence="3 4" id="KW-0413">Isomerase</keyword>
<evidence type="ECO:0000256" key="2">
    <source>
        <dbReference type="ARBA" id="ARBA00023110"/>
    </source>
</evidence>
<keyword evidence="7" id="KW-1185">Reference proteome</keyword>
<keyword evidence="4" id="KW-0732">Signal</keyword>
<comment type="function">
    <text evidence="4">PPIases accelerate the folding of proteins. It catalyzes the cis-trans isomerization of proline imidic peptide bonds in oligopeptides.</text>
</comment>
<dbReference type="Gene3D" id="2.40.100.10">
    <property type="entry name" value="Cyclophilin-like"/>
    <property type="match status" value="1"/>
</dbReference>
<dbReference type="InterPro" id="IPR020892">
    <property type="entry name" value="Cyclophilin-type_PPIase_CS"/>
</dbReference>
<evidence type="ECO:0000256" key="1">
    <source>
        <dbReference type="ARBA" id="ARBA00007365"/>
    </source>
</evidence>
<feature type="chain" id="PRO_5011333020" description="Peptidyl-prolyl cis-trans isomerase" evidence="4">
    <location>
        <begin position="21"/>
        <end position="188"/>
    </location>
</feature>
<dbReference type="InterPro" id="IPR029000">
    <property type="entry name" value="Cyclophilin-like_dom_sf"/>
</dbReference>
<evidence type="ECO:0000259" key="5">
    <source>
        <dbReference type="PROSITE" id="PS50072"/>
    </source>
</evidence>
<dbReference type="SUPFAM" id="SSF50891">
    <property type="entry name" value="Cyclophilin-like"/>
    <property type="match status" value="1"/>
</dbReference>
<evidence type="ECO:0000256" key="3">
    <source>
        <dbReference type="ARBA" id="ARBA00023235"/>
    </source>
</evidence>
<sequence length="188" mass="20606">MKQILLLFACFLLCGGIAVADPIVEMKTNMGSITIELNSSKAPLTVDNFLKYVDKKFYDDTIFHRVIGNFMIQGGGFDKSETKKATLSAIKNEADNGLKNQKGTISMARTGVVDSATSQFFINLVDNHSLNHRGTSSGAYGYAVFGKVIAGMDVVEKIGKVKTISKSALFRDYPEPQVIIESVRRVKK</sequence>
<dbReference type="CDD" id="cd01920">
    <property type="entry name" value="cyclophilin_EcCYP_like"/>
    <property type="match status" value="1"/>
</dbReference>
<evidence type="ECO:0000313" key="7">
    <source>
        <dbReference type="Proteomes" id="UP000199409"/>
    </source>
</evidence>
<dbReference type="AlphaFoldDB" id="A0A1H4AJF9"/>